<keyword evidence="9" id="KW-0472">Membrane</keyword>
<evidence type="ECO:0000256" key="5">
    <source>
        <dbReference type="ARBA" id="ARBA00022581"/>
    </source>
</evidence>
<keyword evidence="15" id="KW-1185">Reference proteome</keyword>
<evidence type="ECO:0000256" key="13">
    <source>
        <dbReference type="ARBA" id="ARBA00023288"/>
    </source>
</evidence>
<keyword evidence="6" id="KW-0812">Transmembrane</keyword>
<dbReference type="AlphaFoldDB" id="A0AAQ4S044"/>
<keyword evidence="11" id="KW-1015">Disulfide bond</keyword>
<comment type="subcellular location">
    <subcellularLocation>
        <location evidence="1">Host cell membrane</location>
        <topology evidence="1">Single-pass type I membrane protein</topology>
    </subcellularLocation>
    <subcellularLocation>
        <location evidence="2">Host endomembrane system</location>
        <topology evidence="2">Peripheral membrane protein</topology>
    </subcellularLocation>
    <subcellularLocation>
        <location evidence="3">Virion membrane</location>
        <topology evidence="3">Single-pass type I membrane protein</topology>
    </subcellularLocation>
</comment>
<evidence type="ECO:0000256" key="7">
    <source>
        <dbReference type="ARBA" id="ARBA00022870"/>
    </source>
</evidence>
<evidence type="ECO:0000313" key="14">
    <source>
        <dbReference type="Ensembl" id="ENSGACP00000068377.1"/>
    </source>
</evidence>
<evidence type="ECO:0000256" key="11">
    <source>
        <dbReference type="ARBA" id="ARBA00023157"/>
    </source>
</evidence>
<accession>A0AAQ4S044</accession>
<evidence type="ECO:0000256" key="10">
    <source>
        <dbReference type="ARBA" id="ARBA00023139"/>
    </source>
</evidence>
<keyword evidence="13" id="KW-0449">Lipoprotein</keyword>
<evidence type="ECO:0000256" key="8">
    <source>
        <dbReference type="ARBA" id="ARBA00022989"/>
    </source>
</evidence>
<reference evidence="14" key="2">
    <citation type="submission" date="2025-08" db="UniProtKB">
        <authorList>
            <consortium name="Ensembl"/>
        </authorList>
    </citation>
    <scope>IDENTIFICATION</scope>
</reference>
<dbReference type="InterPro" id="IPR018154">
    <property type="entry name" value="TLV/ENV_coat_polyprotein"/>
</dbReference>
<keyword evidence="7" id="KW-1043">Host membrane</keyword>
<organism evidence="14 15">
    <name type="scientific">Gasterosteus aculeatus aculeatus</name>
    <name type="common">three-spined stickleback</name>
    <dbReference type="NCBI Taxonomy" id="481459"/>
    <lineage>
        <taxon>Eukaryota</taxon>
        <taxon>Metazoa</taxon>
        <taxon>Chordata</taxon>
        <taxon>Craniata</taxon>
        <taxon>Vertebrata</taxon>
        <taxon>Euteleostomi</taxon>
        <taxon>Actinopterygii</taxon>
        <taxon>Neopterygii</taxon>
        <taxon>Teleostei</taxon>
        <taxon>Neoteleostei</taxon>
        <taxon>Acanthomorphata</taxon>
        <taxon>Eupercaria</taxon>
        <taxon>Perciformes</taxon>
        <taxon>Cottioidei</taxon>
        <taxon>Gasterosteales</taxon>
        <taxon>Gasterosteidae</taxon>
        <taxon>Gasterosteus</taxon>
    </lineage>
</organism>
<reference evidence="14 15" key="1">
    <citation type="journal article" date="2021" name="G3 (Bethesda)">
        <title>Improved contiguity of the threespine stickleback genome using long-read sequencing.</title>
        <authorList>
            <person name="Nath S."/>
            <person name="Shaw D.E."/>
            <person name="White M.A."/>
        </authorList>
    </citation>
    <scope>NUCLEOTIDE SEQUENCE [LARGE SCALE GENOMIC DNA]</scope>
    <source>
        <strain evidence="14 15">Lake Benthic</strain>
    </source>
</reference>
<evidence type="ECO:0000256" key="12">
    <source>
        <dbReference type="ARBA" id="ARBA00023180"/>
    </source>
</evidence>
<evidence type="ECO:0000256" key="2">
    <source>
        <dbReference type="ARBA" id="ARBA00004531"/>
    </source>
</evidence>
<dbReference type="Proteomes" id="UP000007635">
    <property type="component" value="Chromosome Y"/>
</dbReference>
<keyword evidence="4" id="KW-1032">Host cell membrane</keyword>
<sequence>MLIGGFSTGDSNCNYDKFPPFRNDCAKNNNVSFCQAKAAAERAANMPVHLQKWSCSGWGFTALHPQDCPLNVHCSVYHFTFLPGENGTYPVSKGWWLCSTSLRVSLPPQWSGICAPVRVTDHTFILTATTVTNKRSRRALDTGLDPEVNFAPHDSVWGSNVPDEFKHGSTSAKVWWALFPWTGVRKNTLRIETVDYRFKSFVNMTLAGLKGIREEMTAMRLMIMQNLMVLDQLTAAQGGVCAIIGEYCCTFIPENDKDGGIIHQAITKYDETSGIYGKRRISLPRLDHKPVVFMERNINTSNYYPWCSLRIHNLRYPIDPLYDFPTFCKTNDYVQPGAT</sequence>
<evidence type="ECO:0000256" key="4">
    <source>
        <dbReference type="ARBA" id="ARBA00022511"/>
    </source>
</evidence>
<evidence type="ECO:0000256" key="6">
    <source>
        <dbReference type="ARBA" id="ARBA00022692"/>
    </source>
</evidence>
<keyword evidence="10" id="KW-0564">Palmitate</keyword>
<reference evidence="14" key="3">
    <citation type="submission" date="2025-09" db="UniProtKB">
        <authorList>
            <consortium name="Ensembl"/>
        </authorList>
    </citation>
    <scope>IDENTIFICATION</scope>
</reference>
<dbReference type="PANTHER" id="PTHR10424:SF81">
    <property type="entry name" value="ERVV2 PROTEIN"/>
    <property type="match status" value="1"/>
</dbReference>
<protein>
    <submittedName>
        <fullName evidence="14">Uncharacterized protein</fullName>
    </submittedName>
</protein>
<keyword evidence="12" id="KW-0325">Glycoprotein</keyword>
<dbReference type="Gene3D" id="1.10.287.210">
    <property type="match status" value="1"/>
</dbReference>
<evidence type="ECO:0000256" key="1">
    <source>
        <dbReference type="ARBA" id="ARBA00004402"/>
    </source>
</evidence>
<evidence type="ECO:0000256" key="9">
    <source>
        <dbReference type="ARBA" id="ARBA00023136"/>
    </source>
</evidence>
<dbReference type="Ensembl" id="ENSGACT00000048761.1">
    <property type="protein sequence ID" value="ENSGACP00000068377.1"/>
    <property type="gene ID" value="ENSGACG00000037215.1"/>
</dbReference>
<keyword evidence="5" id="KW-0945">Host-virus interaction</keyword>
<evidence type="ECO:0000256" key="3">
    <source>
        <dbReference type="ARBA" id="ARBA00004563"/>
    </source>
</evidence>
<proteinExistence type="predicted"/>
<evidence type="ECO:0000313" key="15">
    <source>
        <dbReference type="Proteomes" id="UP000007635"/>
    </source>
</evidence>
<keyword evidence="8" id="KW-1133">Transmembrane helix</keyword>
<dbReference type="SUPFAM" id="SSF58069">
    <property type="entry name" value="Virus ectodomain"/>
    <property type="match status" value="1"/>
</dbReference>
<dbReference type="PANTHER" id="PTHR10424">
    <property type="entry name" value="VIRAL ENVELOPE PROTEIN"/>
    <property type="match status" value="1"/>
</dbReference>
<name>A0AAQ4S044_GASAC</name>
<dbReference type="GeneTree" id="ENSGT00530000064449"/>